<dbReference type="AlphaFoldDB" id="A0A834HSM5"/>
<accession>A0A834HSM5</accession>
<feature type="compositionally biased region" description="Basic residues" evidence="1">
    <location>
        <begin position="130"/>
        <end position="144"/>
    </location>
</feature>
<dbReference type="GO" id="GO:0070888">
    <property type="term" value="F:E-box binding"/>
    <property type="evidence" value="ECO:0007669"/>
    <property type="project" value="TreeGrafter"/>
</dbReference>
<dbReference type="GO" id="GO:0007423">
    <property type="term" value="P:sensory organ development"/>
    <property type="evidence" value="ECO:0007669"/>
    <property type="project" value="TreeGrafter"/>
</dbReference>
<comment type="caution">
    <text evidence="3">The sequence shown here is derived from an EMBL/GenBank/DDBJ whole genome shotgun (WGS) entry which is preliminary data.</text>
</comment>
<dbReference type="Pfam" id="PF00010">
    <property type="entry name" value="HLH"/>
    <property type="match status" value="1"/>
</dbReference>
<dbReference type="GO" id="GO:0045944">
    <property type="term" value="P:positive regulation of transcription by RNA polymerase II"/>
    <property type="evidence" value="ECO:0007669"/>
    <property type="project" value="TreeGrafter"/>
</dbReference>
<dbReference type="SUPFAM" id="SSF47459">
    <property type="entry name" value="HLH, helix-loop-helix DNA-binding domain"/>
    <property type="match status" value="1"/>
</dbReference>
<dbReference type="PANTHER" id="PTHR19290:SF163">
    <property type="entry name" value="BASIC HELIX-LOOP-HELIX NEURAL TRANSCRIPTION FACTOR TAP"/>
    <property type="match status" value="1"/>
</dbReference>
<dbReference type="PANTHER" id="PTHR19290">
    <property type="entry name" value="BASIC HELIX-LOOP-HELIX PROTEIN NEUROGENIN-RELATED"/>
    <property type="match status" value="1"/>
</dbReference>
<dbReference type="GO" id="GO:0061564">
    <property type="term" value="P:axon development"/>
    <property type="evidence" value="ECO:0007669"/>
    <property type="project" value="TreeGrafter"/>
</dbReference>
<evidence type="ECO:0000256" key="1">
    <source>
        <dbReference type="SAM" id="MobiDB-lite"/>
    </source>
</evidence>
<dbReference type="PROSITE" id="PS50888">
    <property type="entry name" value="BHLH"/>
    <property type="match status" value="1"/>
</dbReference>
<dbReference type="InterPro" id="IPR050359">
    <property type="entry name" value="bHLH_transcription_factors"/>
</dbReference>
<dbReference type="Proteomes" id="UP000625711">
    <property type="component" value="Unassembled WGS sequence"/>
</dbReference>
<organism evidence="3 4">
    <name type="scientific">Rhynchophorus ferrugineus</name>
    <name type="common">Red palm weevil</name>
    <name type="synonym">Curculio ferrugineus</name>
    <dbReference type="NCBI Taxonomy" id="354439"/>
    <lineage>
        <taxon>Eukaryota</taxon>
        <taxon>Metazoa</taxon>
        <taxon>Ecdysozoa</taxon>
        <taxon>Arthropoda</taxon>
        <taxon>Hexapoda</taxon>
        <taxon>Insecta</taxon>
        <taxon>Pterygota</taxon>
        <taxon>Neoptera</taxon>
        <taxon>Endopterygota</taxon>
        <taxon>Coleoptera</taxon>
        <taxon>Polyphaga</taxon>
        <taxon>Cucujiformia</taxon>
        <taxon>Curculionidae</taxon>
        <taxon>Dryophthorinae</taxon>
        <taxon>Rhynchophorus</taxon>
    </lineage>
</organism>
<dbReference type="InterPro" id="IPR011598">
    <property type="entry name" value="bHLH_dom"/>
</dbReference>
<dbReference type="CDD" id="cd11428">
    <property type="entry name" value="bHLH_TS_NGN"/>
    <property type="match status" value="1"/>
</dbReference>
<dbReference type="InterPro" id="IPR036638">
    <property type="entry name" value="HLH_DNA-bd_sf"/>
</dbReference>
<feature type="domain" description="BHLH" evidence="2">
    <location>
        <begin position="157"/>
        <end position="209"/>
    </location>
</feature>
<dbReference type="GO" id="GO:0000981">
    <property type="term" value="F:DNA-binding transcription factor activity, RNA polymerase II-specific"/>
    <property type="evidence" value="ECO:0007669"/>
    <property type="project" value="TreeGrafter"/>
</dbReference>
<sequence length="347" mass="40111">MSHYDSYKYDPSYEDSCDSGLEFSFKSETTELTDDRSDLFELDNDFTTPKKCTKTPEINTALYDKFNTAFYSSLRELDRRPAHHDQWHSPPHCRRNLLEDFNDEKTRYCPVQEKQNDVEMFSPSDDGKDKPKKRYATGRNRVSRAKSPSQIMRIKRVRRLKANDRERNRMHMLNEALDRLRCALPTFPEDTKLTKIETLRFAHNYIYALSEAAKDVDKYAVEDNVIINVGNVVVSINKDGNTIRSTGYEEGRSSASVISGSITNASFMQDYNMACADTSSNSPYSSPNEHYQSPCYPSQTVPYNSSFNGMPYNQYNSTNTYSSQHYSNPSNSFNNNVMYNYNTYMKV</sequence>
<name>A0A834HSM5_RHYFE</name>
<dbReference type="EMBL" id="JAACXV010014355">
    <property type="protein sequence ID" value="KAF7268007.1"/>
    <property type="molecule type" value="Genomic_DNA"/>
</dbReference>
<gene>
    <name evidence="3" type="ORF">GWI33_018808</name>
</gene>
<dbReference type="GO" id="GO:0046983">
    <property type="term" value="F:protein dimerization activity"/>
    <property type="evidence" value="ECO:0007669"/>
    <property type="project" value="InterPro"/>
</dbReference>
<evidence type="ECO:0000259" key="2">
    <source>
        <dbReference type="PROSITE" id="PS50888"/>
    </source>
</evidence>
<feature type="region of interest" description="Disordered" evidence="1">
    <location>
        <begin position="115"/>
        <end position="148"/>
    </location>
</feature>
<proteinExistence type="predicted"/>
<protein>
    <recommendedName>
        <fullName evidence="2">BHLH domain-containing protein</fullName>
    </recommendedName>
</protein>
<dbReference type="SMART" id="SM00353">
    <property type="entry name" value="HLH"/>
    <property type="match status" value="1"/>
</dbReference>
<dbReference type="GO" id="GO:0005634">
    <property type="term" value="C:nucleus"/>
    <property type="evidence" value="ECO:0007669"/>
    <property type="project" value="TreeGrafter"/>
</dbReference>
<evidence type="ECO:0000313" key="3">
    <source>
        <dbReference type="EMBL" id="KAF7268007.1"/>
    </source>
</evidence>
<dbReference type="OrthoDB" id="5969565at2759"/>
<evidence type="ECO:0000313" key="4">
    <source>
        <dbReference type="Proteomes" id="UP000625711"/>
    </source>
</evidence>
<keyword evidence="4" id="KW-1185">Reference proteome</keyword>
<dbReference type="Gene3D" id="4.10.280.10">
    <property type="entry name" value="Helix-loop-helix DNA-binding domain"/>
    <property type="match status" value="1"/>
</dbReference>
<reference evidence="3" key="1">
    <citation type="submission" date="2020-08" db="EMBL/GenBank/DDBJ databases">
        <title>Genome sequencing and assembly of the red palm weevil Rhynchophorus ferrugineus.</title>
        <authorList>
            <person name="Dias G.B."/>
            <person name="Bergman C.M."/>
            <person name="Manee M."/>
        </authorList>
    </citation>
    <scope>NUCLEOTIDE SEQUENCE</scope>
    <source>
        <strain evidence="3">AA-2017</strain>
        <tissue evidence="3">Whole larva</tissue>
    </source>
</reference>